<gene>
    <name evidence="3" type="ORF">Rifp1Sym_aq00210</name>
</gene>
<feature type="domain" description="Urease accessory protein UreH-like transmembrane" evidence="2">
    <location>
        <begin position="17"/>
        <end position="227"/>
    </location>
</feature>
<dbReference type="Pfam" id="PF13386">
    <property type="entry name" value="DsbD_2"/>
    <property type="match status" value="1"/>
</dbReference>
<dbReference type="AlphaFoldDB" id="G2DBD2"/>
<sequence>MCRQRRISMVEPMSYLTAFVVGLSGGVHCIGMCGGIIGALTFGLPEKLRGSLVDTLPYQLGYNLGRISSYVIAGGIMGGLGMLLAELVPVYLAQRVLLGVAGLFMLFLGLYLGGWWLGLARIEALGGALWRRIEPIARHLLPVHTPGQAWVLGLIWGWIPCGLVYSTLAWSVSAGSVLEGAGLMLAFGLGTLPNLFAMGLLGSGIARWAKDIRVRRAAGLMVIGFGLVTVWRAL</sequence>
<comment type="caution">
    <text evidence="3">The sequence shown here is derived from an EMBL/GenBank/DDBJ whole genome shotgun (WGS) entry which is preliminary data.</text>
</comment>
<feature type="transmembrane region" description="Helical" evidence="1">
    <location>
        <begin position="217"/>
        <end position="233"/>
    </location>
</feature>
<dbReference type="PANTHER" id="PTHR42208">
    <property type="entry name" value="HEAVY METAL TRANSPORTER-RELATED"/>
    <property type="match status" value="1"/>
</dbReference>
<accession>G2DBD2</accession>
<feature type="transmembrane region" description="Helical" evidence="1">
    <location>
        <begin position="12"/>
        <end position="44"/>
    </location>
</feature>
<dbReference type="InterPro" id="IPR039447">
    <property type="entry name" value="UreH-like_TM_dom"/>
</dbReference>
<dbReference type="Proteomes" id="UP000004491">
    <property type="component" value="Unassembled WGS sequence"/>
</dbReference>
<keyword evidence="1" id="KW-1133">Transmembrane helix</keyword>
<protein>
    <recommendedName>
        <fullName evidence="2">Urease accessory protein UreH-like transmembrane domain-containing protein</fullName>
    </recommendedName>
</protein>
<evidence type="ECO:0000313" key="3">
    <source>
        <dbReference type="EMBL" id="EGV52075.1"/>
    </source>
</evidence>
<keyword evidence="1" id="KW-0472">Membrane</keyword>
<name>G2DBD2_9GAMM</name>
<dbReference type="PANTHER" id="PTHR42208:SF1">
    <property type="entry name" value="HEAVY METAL TRANSPORTER"/>
    <property type="match status" value="1"/>
</dbReference>
<dbReference type="EMBL" id="AFOC01000017">
    <property type="protein sequence ID" value="EGV52075.1"/>
    <property type="molecule type" value="Genomic_DNA"/>
</dbReference>
<feature type="transmembrane region" description="Helical" evidence="1">
    <location>
        <begin position="96"/>
        <end position="117"/>
    </location>
</feature>
<keyword evidence="4" id="KW-1185">Reference proteome</keyword>
<evidence type="ECO:0000259" key="2">
    <source>
        <dbReference type="Pfam" id="PF13386"/>
    </source>
</evidence>
<organism evidence="3 4">
    <name type="scientific">endosymbiont of Riftia pachyptila</name>
    <name type="common">vent Ph05</name>
    <dbReference type="NCBI Taxonomy" id="1048808"/>
    <lineage>
        <taxon>Bacteria</taxon>
        <taxon>Pseudomonadati</taxon>
        <taxon>Pseudomonadota</taxon>
        <taxon>Gammaproteobacteria</taxon>
        <taxon>sulfur-oxidizing symbionts</taxon>
    </lineage>
</organism>
<evidence type="ECO:0000256" key="1">
    <source>
        <dbReference type="SAM" id="Phobius"/>
    </source>
</evidence>
<keyword evidence="1" id="KW-0812">Transmembrane</keyword>
<proteinExistence type="predicted"/>
<feature type="transmembrane region" description="Helical" evidence="1">
    <location>
        <begin position="149"/>
        <end position="170"/>
    </location>
</feature>
<evidence type="ECO:0000313" key="4">
    <source>
        <dbReference type="Proteomes" id="UP000004491"/>
    </source>
</evidence>
<reference evidence="3" key="1">
    <citation type="journal article" date="2011" name="ISME J.">
        <title>The endosymbionts of the deep-sea tubeworms Riftia pachyptila and Tevnia jerichonana share an identical physiology as revealed by proteogenomic analyses.</title>
        <authorList>
            <person name="Gardebrecht A."/>
            <person name="Markert S."/>
            <person name="Felbeck H."/>
            <person name="Thuermer A."/>
            <person name="Albrecht D."/>
            <person name="Wollherr A."/>
            <person name="Kabisch J."/>
            <person name="Lehmann R."/>
            <person name="Daniel R."/>
            <person name="Liesegang H."/>
            <person name="Hecker M."/>
            <person name="Sievert S.M."/>
            <person name="Schweder T."/>
        </authorList>
    </citation>
    <scope>NUCLEOTIDE SEQUENCE [LARGE SCALE GENOMIC DNA]</scope>
</reference>
<feature type="transmembrane region" description="Helical" evidence="1">
    <location>
        <begin position="64"/>
        <end position="84"/>
    </location>
</feature>
<feature type="transmembrane region" description="Helical" evidence="1">
    <location>
        <begin position="182"/>
        <end position="205"/>
    </location>
</feature>